<proteinExistence type="inferred from homology"/>
<dbReference type="PROSITE" id="PS51352">
    <property type="entry name" value="THIOREDOXIN_2"/>
    <property type="match status" value="1"/>
</dbReference>
<accession>A0ABV7U9P0</accession>
<evidence type="ECO:0000256" key="5">
    <source>
        <dbReference type="ARBA" id="ARBA00023157"/>
    </source>
</evidence>
<dbReference type="PANTHER" id="PTHR13887:SF14">
    <property type="entry name" value="DISULFIDE BOND FORMATION PROTEIN D"/>
    <property type="match status" value="1"/>
</dbReference>
<dbReference type="PROSITE" id="PS51318">
    <property type="entry name" value="TAT"/>
    <property type="match status" value="1"/>
</dbReference>
<dbReference type="PANTHER" id="PTHR13887">
    <property type="entry name" value="GLUTATHIONE S-TRANSFERASE KAPPA"/>
    <property type="match status" value="1"/>
</dbReference>
<sequence length="212" mass="22440">MILHRRALLASAGLGAVLTTLGGLTWTLLRQPADGTELTLNDVLYDPDQPVLGNPAGDVTVVEFFDYQCPFCKRGHADLMAEVEADGNLRLVMKDWPIFGGASVLASQLVLGAVEEGAYAAAQAALMATPARLSEDEVRDTLTAAGQDPAGMLAAYRQDRDRWDGLMDHNSQQAAALGLQGTPAFIIGQNLLPGALDRDRLRTAIAAARGSA</sequence>
<dbReference type="Gene3D" id="3.40.30.10">
    <property type="entry name" value="Glutaredoxin"/>
    <property type="match status" value="1"/>
</dbReference>
<comment type="caution">
    <text evidence="8">The sequence shown here is derived from an EMBL/GenBank/DDBJ whole genome shotgun (WGS) entry which is preliminary data.</text>
</comment>
<dbReference type="Pfam" id="PF13462">
    <property type="entry name" value="Thioredoxin_4"/>
    <property type="match status" value="1"/>
</dbReference>
<dbReference type="InterPro" id="IPR006311">
    <property type="entry name" value="TAT_signal"/>
</dbReference>
<name>A0ABV7U9P0_9RHOB</name>
<keyword evidence="5" id="KW-1015">Disulfide bond</keyword>
<dbReference type="Proteomes" id="UP001595539">
    <property type="component" value="Unassembled WGS sequence"/>
</dbReference>
<evidence type="ECO:0000256" key="2">
    <source>
        <dbReference type="ARBA" id="ARBA00005791"/>
    </source>
</evidence>
<gene>
    <name evidence="8" type="ORF">ACFOM8_19435</name>
</gene>
<keyword evidence="6" id="KW-0676">Redox-active center</keyword>
<dbReference type="SUPFAM" id="SSF52833">
    <property type="entry name" value="Thioredoxin-like"/>
    <property type="match status" value="1"/>
</dbReference>
<evidence type="ECO:0000256" key="1">
    <source>
        <dbReference type="ARBA" id="ARBA00003565"/>
    </source>
</evidence>
<keyword evidence="9" id="KW-1185">Reference proteome</keyword>
<dbReference type="CDD" id="cd03023">
    <property type="entry name" value="DsbA_Com1_like"/>
    <property type="match status" value="1"/>
</dbReference>
<evidence type="ECO:0000313" key="9">
    <source>
        <dbReference type="Proteomes" id="UP001595539"/>
    </source>
</evidence>
<dbReference type="InterPro" id="IPR036249">
    <property type="entry name" value="Thioredoxin-like_sf"/>
</dbReference>
<keyword evidence="4" id="KW-0560">Oxidoreductase</keyword>
<comment type="function">
    <text evidence="1">May be required for disulfide bond formation in some proteins.</text>
</comment>
<evidence type="ECO:0000256" key="4">
    <source>
        <dbReference type="ARBA" id="ARBA00023002"/>
    </source>
</evidence>
<feature type="domain" description="Thioredoxin" evidence="7">
    <location>
        <begin position="27"/>
        <end position="210"/>
    </location>
</feature>
<dbReference type="InterPro" id="IPR012336">
    <property type="entry name" value="Thioredoxin-like_fold"/>
</dbReference>
<dbReference type="EMBL" id="JBHRXY010000035">
    <property type="protein sequence ID" value="MFC3631604.1"/>
    <property type="molecule type" value="Genomic_DNA"/>
</dbReference>
<dbReference type="RefSeq" id="WP_103174131.1">
    <property type="nucleotide sequence ID" value="NZ_JBHRXY010000035.1"/>
</dbReference>
<evidence type="ECO:0000313" key="8">
    <source>
        <dbReference type="EMBL" id="MFC3631604.1"/>
    </source>
</evidence>
<protein>
    <submittedName>
        <fullName evidence="8">DsbA family protein</fullName>
    </submittedName>
</protein>
<reference evidence="9" key="1">
    <citation type="journal article" date="2019" name="Int. J. Syst. Evol. Microbiol.">
        <title>The Global Catalogue of Microorganisms (GCM) 10K type strain sequencing project: providing services to taxonomists for standard genome sequencing and annotation.</title>
        <authorList>
            <consortium name="The Broad Institute Genomics Platform"/>
            <consortium name="The Broad Institute Genome Sequencing Center for Infectious Disease"/>
            <person name="Wu L."/>
            <person name="Ma J."/>
        </authorList>
    </citation>
    <scope>NUCLEOTIDE SEQUENCE [LARGE SCALE GENOMIC DNA]</scope>
    <source>
        <strain evidence="9">KCTC 42473</strain>
    </source>
</reference>
<evidence type="ECO:0000259" key="7">
    <source>
        <dbReference type="PROSITE" id="PS51352"/>
    </source>
</evidence>
<organism evidence="8 9">
    <name type="scientific">Paracoccus angustae</name>
    <dbReference type="NCBI Taxonomy" id="1671480"/>
    <lineage>
        <taxon>Bacteria</taxon>
        <taxon>Pseudomonadati</taxon>
        <taxon>Pseudomonadota</taxon>
        <taxon>Alphaproteobacteria</taxon>
        <taxon>Rhodobacterales</taxon>
        <taxon>Paracoccaceae</taxon>
        <taxon>Paracoccus</taxon>
    </lineage>
</organism>
<evidence type="ECO:0000256" key="6">
    <source>
        <dbReference type="ARBA" id="ARBA00023284"/>
    </source>
</evidence>
<dbReference type="InterPro" id="IPR013766">
    <property type="entry name" value="Thioredoxin_domain"/>
</dbReference>
<keyword evidence="3" id="KW-0732">Signal</keyword>
<evidence type="ECO:0000256" key="3">
    <source>
        <dbReference type="ARBA" id="ARBA00022729"/>
    </source>
</evidence>
<comment type="similarity">
    <text evidence="2">Belongs to the thioredoxin family. DsbA subfamily.</text>
</comment>